<keyword evidence="2" id="KW-0812">Transmembrane</keyword>
<evidence type="ECO:0000313" key="8">
    <source>
        <dbReference type="Proteomes" id="UP000305729"/>
    </source>
</evidence>
<keyword evidence="3" id="KW-0547">Nucleotide-binding</keyword>
<keyword evidence="6" id="KW-0472">Membrane</keyword>
<gene>
    <name evidence="7" type="ORF">CWC22_023190</name>
</gene>
<dbReference type="GO" id="GO:0005886">
    <property type="term" value="C:plasma membrane"/>
    <property type="evidence" value="ECO:0007669"/>
    <property type="project" value="UniProtKB-SubCell"/>
</dbReference>
<dbReference type="Gene3D" id="1.20.1560.10">
    <property type="entry name" value="ABC transporter type 1, transmembrane domain"/>
    <property type="match status" value="1"/>
</dbReference>
<protein>
    <submittedName>
        <fullName evidence="7">ATP-binding cassette domain-containing protein</fullName>
    </submittedName>
</protein>
<dbReference type="Proteomes" id="UP000305729">
    <property type="component" value="Chromosome 2"/>
</dbReference>
<dbReference type="EMBL" id="CP045430">
    <property type="protein sequence ID" value="QPB85909.1"/>
    <property type="molecule type" value="Genomic_DNA"/>
</dbReference>
<dbReference type="SUPFAM" id="SSF90123">
    <property type="entry name" value="ABC transporter transmembrane region"/>
    <property type="match status" value="1"/>
</dbReference>
<name>A0A5S3V3C5_9GAMM</name>
<evidence type="ECO:0000313" key="7">
    <source>
        <dbReference type="EMBL" id="QPB85909.1"/>
    </source>
</evidence>
<keyword evidence="5" id="KW-1133">Transmembrane helix</keyword>
<dbReference type="AlphaFoldDB" id="A0A5S3V3C5"/>
<dbReference type="PANTHER" id="PTHR24221:SF654">
    <property type="entry name" value="ATP-BINDING CASSETTE SUB-FAMILY B MEMBER 6"/>
    <property type="match status" value="1"/>
</dbReference>
<dbReference type="GO" id="GO:0005524">
    <property type="term" value="F:ATP binding"/>
    <property type="evidence" value="ECO:0007669"/>
    <property type="project" value="UniProtKB-KW"/>
</dbReference>
<sequence length="556" mass="62442">MAAFTALVCPQSGRTGMIEKCRALWQVLSLKLVLLSSLSACTTILILHTFTMALQLDSSNSASLAQGAIWFSMAFIGFVVVQLTFQRSVIRLTETTIKTVRLDILDAVRHARLQMIEQFGQERILSAIAYDANTLSQLNQFVALSVGHLFTVIAALIYMFVIAPMGALLALGLIALAVTAYCLRFARIHQGYERAREAEDSFFTHLHDLLMGIREVKQNAVRNDSLYQEHLTRDATAVQHNKIMAECRFAHNQLMLMAALYLLAAVAVFVAPLWFALSPQQSISFVIITLFMVSPFHSSMELFRVLSQLQVSQQKLAEIKQLACEAGEQSIVPSDVSFSHRLTLHKLMFEYQQGFTVGPVNLEVNQGDIVFISGGNGSGKTTFMRLLSGLYTPRSGQIWLDNTQLDDAQLLAYRQLFSGISADSVVFTDRYGQPMHEASINQWLDKLALSDKVQFRDGRFTNTRLSTGQMKRLALVQALMEERPILVLDEFAANIDPESRQVFYRQWLPTLKAMGKTLFVITHDEAYFDCCDCHYLMRDGQLHPYPAQSLSLVKSH</sequence>
<proteinExistence type="predicted"/>
<evidence type="ECO:0000256" key="2">
    <source>
        <dbReference type="ARBA" id="ARBA00022692"/>
    </source>
</evidence>
<dbReference type="InterPro" id="IPR011527">
    <property type="entry name" value="ABC1_TM_dom"/>
</dbReference>
<dbReference type="SUPFAM" id="SSF52540">
    <property type="entry name" value="P-loop containing nucleoside triphosphate hydrolases"/>
    <property type="match status" value="1"/>
</dbReference>
<dbReference type="GO" id="GO:0140359">
    <property type="term" value="F:ABC-type transporter activity"/>
    <property type="evidence" value="ECO:0007669"/>
    <property type="project" value="InterPro"/>
</dbReference>
<accession>A0A5S3V3C5</accession>
<dbReference type="PROSITE" id="PS50929">
    <property type="entry name" value="ABC_TM1F"/>
    <property type="match status" value="1"/>
</dbReference>
<dbReference type="Gene3D" id="3.40.50.300">
    <property type="entry name" value="P-loop containing nucleotide triphosphate hydrolases"/>
    <property type="match status" value="1"/>
</dbReference>
<evidence type="ECO:0000256" key="6">
    <source>
        <dbReference type="ARBA" id="ARBA00023136"/>
    </source>
</evidence>
<evidence type="ECO:0000256" key="3">
    <source>
        <dbReference type="ARBA" id="ARBA00022741"/>
    </source>
</evidence>
<evidence type="ECO:0000256" key="4">
    <source>
        <dbReference type="ARBA" id="ARBA00022840"/>
    </source>
</evidence>
<evidence type="ECO:0000256" key="5">
    <source>
        <dbReference type="ARBA" id="ARBA00022989"/>
    </source>
</evidence>
<dbReference type="InterPro" id="IPR027417">
    <property type="entry name" value="P-loop_NTPase"/>
</dbReference>
<evidence type="ECO:0000256" key="1">
    <source>
        <dbReference type="ARBA" id="ARBA00004651"/>
    </source>
</evidence>
<dbReference type="STRING" id="43658.AT705_22965"/>
<dbReference type="PANTHER" id="PTHR24221">
    <property type="entry name" value="ATP-BINDING CASSETTE SUB-FAMILY B"/>
    <property type="match status" value="1"/>
</dbReference>
<organism evidence="7 8">
    <name type="scientific">Pseudoalteromonas rubra</name>
    <dbReference type="NCBI Taxonomy" id="43658"/>
    <lineage>
        <taxon>Bacteria</taxon>
        <taxon>Pseudomonadati</taxon>
        <taxon>Pseudomonadota</taxon>
        <taxon>Gammaproteobacteria</taxon>
        <taxon>Alteromonadales</taxon>
        <taxon>Pseudoalteromonadaceae</taxon>
        <taxon>Pseudoalteromonas</taxon>
    </lineage>
</organism>
<dbReference type="InterPro" id="IPR003593">
    <property type="entry name" value="AAA+_ATPase"/>
</dbReference>
<keyword evidence="4 7" id="KW-0067">ATP-binding</keyword>
<comment type="subcellular location">
    <subcellularLocation>
        <location evidence="1">Cell membrane</location>
        <topology evidence="1">Multi-pass membrane protein</topology>
    </subcellularLocation>
</comment>
<dbReference type="Pfam" id="PF00005">
    <property type="entry name" value="ABC_tran"/>
    <property type="match status" value="1"/>
</dbReference>
<dbReference type="InterPro" id="IPR003439">
    <property type="entry name" value="ABC_transporter-like_ATP-bd"/>
</dbReference>
<dbReference type="InterPro" id="IPR036640">
    <property type="entry name" value="ABC1_TM_sf"/>
</dbReference>
<dbReference type="PROSITE" id="PS50893">
    <property type="entry name" value="ABC_TRANSPORTER_2"/>
    <property type="match status" value="1"/>
</dbReference>
<reference evidence="7 8" key="1">
    <citation type="submission" date="2019-10" db="EMBL/GenBank/DDBJ databases">
        <title>Pseudoalteromonas rubra S4059.</title>
        <authorList>
            <person name="Paulsen S."/>
            <person name="Wang X."/>
        </authorList>
    </citation>
    <scope>NUCLEOTIDE SEQUENCE [LARGE SCALE GENOMIC DNA]</scope>
    <source>
        <strain evidence="7 8">S4059</strain>
    </source>
</reference>
<dbReference type="InterPro" id="IPR039421">
    <property type="entry name" value="Type_1_exporter"/>
</dbReference>
<dbReference type="Pfam" id="PF00664">
    <property type="entry name" value="ABC_membrane"/>
    <property type="match status" value="1"/>
</dbReference>
<dbReference type="GO" id="GO:0016887">
    <property type="term" value="F:ATP hydrolysis activity"/>
    <property type="evidence" value="ECO:0007669"/>
    <property type="project" value="InterPro"/>
</dbReference>
<dbReference type="SMART" id="SM00382">
    <property type="entry name" value="AAA"/>
    <property type="match status" value="1"/>
</dbReference>